<evidence type="ECO:0000313" key="2">
    <source>
        <dbReference type="EMBL" id="QHU32617.1"/>
    </source>
</evidence>
<dbReference type="EMBL" id="MN740540">
    <property type="protein sequence ID" value="QHU32617.1"/>
    <property type="molecule type" value="Genomic_DNA"/>
</dbReference>
<organism evidence="2">
    <name type="scientific">viral metagenome</name>
    <dbReference type="NCBI Taxonomy" id="1070528"/>
    <lineage>
        <taxon>unclassified sequences</taxon>
        <taxon>metagenomes</taxon>
        <taxon>organismal metagenomes</taxon>
    </lineage>
</organism>
<name>A0A6C0LPX1_9ZZZZ</name>
<evidence type="ECO:0000256" key="1">
    <source>
        <dbReference type="SAM" id="Coils"/>
    </source>
</evidence>
<reference evidence="2" key="1">
    <citation type="journal article" date="2020" name="Nature">
        <title>Giant virus diversity and host interactions through global metagenomics.</title>
        <authorList>
            <person name="Schulz F."/>
            <person name="Roux S."/>
            <person name="Paez-Espino D."/>
            <person name="Jungbluth S."/>
            <person name="Walsh D.A."/>
            <person name="Denef V.J."/>
            <person name="McMahon K.D."/>
            <person name="Konstantinidis K.T."/>
            <person name="Eloe-Fadrosh E.A."/>
            <person name="Kyrpides N.C."/>
            <person name="Woyke T."/>
        </authorList>
    </citation>
    <scope>NUCLEOTIDE SEQUENCE</scope>
    <source>
        <strain evidence="2">GVMAG-M-3300027969-2</strain>
    </source>
</reference>
<proteinExistence type="predicted"/>
<protein>
    <submittedName>
        <fullName evidence="2">Uncharacterized protein</fullName>
    </submittedName>
</protein>
<accession>A0A6C0LPX1</accession>
<feature type="coiled-coil region" evidence="1">
    <location>
        <begin position="144"/>
        <end position="171"/>
    </location>
</feature>
<sequence>MEFNTNTASLNSLYIPVLPTDMVLEGKQLFDEESMKELFEKMNWGKVSRVDYVSKPIANNNTRVSIFIHFQELYSTGKLHMSSLADGELQEVKIDGYNDSRNRHFIYSANNPRLKRYFAVRINKTPIKEVKVPDLNIHQLIASNEFMEKLIEQQKVRIAELEAELSNYKSTFDECAPMSIDELDTTHCDNGLHKITSGITNIFLRETSLMN</sequence>
<keyword evidence="1" id="KW-0175">Coiled coil</keyword>
<dbReference type="AlphaFoldDB" id="A0A6C0LPX1"/>